<dbReference type="PROSITE" id="PS50048">
    <property type="entry name" value="ZN2_CY6_FUNGAL_2"/>
    <property type="match status" value="1"/>
</dbReference>
<dbReference type="Proteomes" id="UP001239445">
    <property type="component" value="Unassembled WGS sequence"/>
</dbReference>
<dbReference type="InterPro" id="IPR001138">
    <property type="entry name" value="Zn2Cys6_DnaBD"/>
</dbReference>
<protein>
    <recommendedName>
        <fullName evidence="3">Zn(2)-C6 fungal-type domain-containing protein</fullName>
    </recommendedName>
</protein>
<feature type="compositionally biased region" description="Low complexity" evidence="2">
    <location>
        <begin position="20"/>
        <end position="36"/>
    </location>
</feature>
<dbReference type="CDD" id="cd00067">
    <property type="entry name" value="GAL4"/>
    <property type="match status" value="1"/>
</dbReference>
<keyword evidence="5" id="KW-1185">Reference proteome</keyword>
<organism evidence="4 5">
    <name type="scientific">Echria macrotheca</name>
    <dbReference type="NCBI Taxonomy" id="438768"/>
    <lineage>
        <taxon>Eukaryota</taxon>
        <taxon>Fungi</taxon>
        <taxon>Dikarya</taxon>
        <taxon>Ascomycota</taxon>
        <taxon>Pezizomycotina</taxon>
        <taxon>Sordariomycetes</taxon>
        <taxon>Sordariomycetidae</taxon>
        <taxon>Sordariales</taxon>
        <taxon>Schizotheciaceae</taxon>
        <taxon>Echria</taxon>
    </lineage>
</organism>
<dbReference type="EMBL" id="MU839828">
    <property type="protein sequence ID" value="KAK1759566.1"/>
    <property type="molecule type" value="Genomic_DNA"/>
</dbReference>
<feature type="domain" description="Zn(2)-C6 fungal-type" evidence="3">
    <location>
        <begin position="53"/>
        <end position="83"/>
    </location>
</feature>
<evidence type="ECO:0000313" key="4">
    <source>
        <dbReference type="EMBL" id="KAK1759566.1"/>
    </source>
</evidence>
<gene>
    <name evidence="4" type="ORF">QBC47DRAFT_292946</name>
</gene>
<dbReference type="GO" id="GO:0000981">
    <property type="term" value="F:DNA-binding transcription factor activity, RNA polymerase II-specific"/>
    <property type="evidence" value="ECO:0007669"/>
    <property type="project" value="InterPro"/>
</dbReference>
<sequence length="450" mass="49517">MDRHLDLDLDLDSKSPSPVTTTTTSESEITTTTTTTTRRRPIPKKGHTKSRRGCHSCKRRKVKCQETLPSCANCTRLGLRCTYPSPSSSSSSLPSTPPPPPSPNTSLQTTPPPPGIFTMQDLRFFHHFLTTAYPPLPMQGDSVWQSVAALSHHYDYLVHAMLGLAASHLNLYTGTCAEQALAHRVRAIQSLNQALDTPCTSTAEGDARFGAIMALTFQASCMPEGMTEFLTMTRGCRVISQTGMLDFGESLFREFTEEGYSQSVRRVAAPTAGRETPLDGFHQALLDEFFVSLRRLAPVLSSPLEIRFLAATERVAKIVVNSPVEAFSEFASMYGLVSGASNEEFLQFTAPDNYPAQILLLYFTMVEFAIGELTLGTVDVGAKFGFRRRASIAWLSRLLEEVPPKYQCHLEWPLKYAAHLATGLTSSFALPNAHPSVKRLLEPPSAYCRG</sequence>
<dbReference type="SUPFAM" id="SSF57701">
    <property type="entry name" value="Zn2/Cys6 DNA-binding domain"/>
    <property type="match status" value="1"/>
</dbReference>
<accession>A0AAJ0F8X4</accession>
<dbReference type="PANTHER" id="PTHR47657:SF7">
    <property type="entry name" value="STEROL REGULATORY ELEMENT-BINDING PROTEIN ECM22"/>
    <property type="match status" value="1"/>
</dbReference>
<feature type="region of interest" description="Disordered" evidence="2">
    <location>
        <begin position="85"/>
        <end position="113"/>
    </location>
</feature>
<evidence type="ECO:0000259" key="3">
    <source>
        <dbReference type="PROSITE" id="PS50048"/>
    </source>
</evidence>
<dbReference type="SMART" id="SM00066">
    <property type="entry name" value="GAL4"/>
    <property type="match status" value="1"/>
</dbReference>
<evidence type="ECO:0000256" key="1">
    <source>
        <dbReference type="ARBA" id="ARBA00023242"/>
    </source>
</evidence>
<dbReference type="Gene3D" id="4.10.240.10">
    <property type="entry name" value="Zn(2)-C6 fungal-type DNA-binding domain"/>
    <property type="match status" value="1"/>
</dbReference>
<keyword evidence="1" id="KW-0539">Nucleus</keyword>
<dbReference type="InterPro" id="IPR021858">
    <property type="entry name" value="Fun_TF"/>
</dbReference>
<reference evidence="4" key="1">
    <citation type="submission" date="2023-06" db="EMBL/GenBank/DDBJ databases">
        <title>Genome-scale phylogeny and comparative genomics of the fungal order Sordariales.</title>
        <authorList>
            <consortium name="Lawrence Berkeley National Laboratory"/>
            <person name="Hensen N."/>
            <person name="Bonometti L."/>
            <person name="Westerberg I."/>
            <person name="Brannstrom I.O."/>
            <person name="Guillou S."/>
            <person name="Cros-Aarteil S."/>
            <person name="Calhoun S."/>
            <person name="Haridas S."/>
            <person name="Kuo A."/>
            <person name="Mondo S."/>
            <person name="Pangilinan J."/>
            <person name="Riley R."/>
            <person name="Labutti K."/>
            <person name="Andreopoulos B."/>
            <person name="Lipzen A."/>
            <person name="Chen C."/>
            <person name="Yanf M."/>
            <person name="Daum C."/>
            <person name="Ng V."/>
            <person name="Clum A."/>
            <person name="Steindorff A."/>
            <person name="Ohm R."/>
            <person name="Martin F."/>
            <person name="Silar P."/>
            <person name="Natvig D."/>
            <person name="Lalanne C."/>
            <person name="Gautier V."/>
            <person name="Ament-Velasquez S.L."/>
            <person name="Kruys A."/>
            <person name="Hutchinson M.I."/>
            <person name="Powell A.J."/>
            <person name="Barry K."/>
            <person name="Miller A.N."/>
            <person name="Grigoriev I.V."/>
            <person name="Debuchy R."/>
            <person name="Gladieux P."/>
            <person name="Thoren M.H."/>
            <person name="Johannesson H."/>
        </authorList>
    </citation>
    <scope>NUCLEOTIDE SEQUENCE</scope>
    <source>
        <strain evidence="4">PSN4</strain>
    </source>
</reference>
<dbReference type="InterPro" id="IPR052400">
    <property type="entry name" value="Zn2-C6_fungal_TF"/>
</dbReference>
<dbReference type="InterPro" id="IPR036864">
    <property type="entry name" value="Zn2-C6_fun-type_DNA-bd_sf"/>
</dbReference>
<dbReference type="AlphaFoldDB" id="A0AAJ0F8X4"/>
<name>A0AAJ0F8X4_9PEZI</name>
<dbReference type="Pfam" id="PF11951">
    <property type="entry name" value="Fungal_trans_2"/>
    <property type="match status" value="1"/>
</dbReference>
<dbReference type="Pfam" id="PF00172">
    <property type="entry name" value="Zn_clus"/>
    <property type="match status" value="1"/>
</dbReference>
<feature type="compositionally biased region" description="Basic residues" evidence="2">
    <location>
        <begin position="37"/>
        <end position="52"/>
    </location>
</feature>
<feature type="compositionally biased region" description="Basic and acidic residues" evidence="2">
    <location>
        <begin position="1"/>
        <end position="13"/>
    </location>
</feature>
<dbReference type="GO" id="GO:0008270">
    <property type="term" value="F:zinc ion binding"/>
    <property type="evidence" value="ECO:0007669"/>
    <property type="project" value="InterPro"/>
</dbReference>
<evidence type="ECO:0000313" key="5">
    <source>
        <dbReference type="Proteomes" id="UP001239445"/>
    </source>
</evidence>
<dbReference type="PANTHER" id="PTHR47657">
    <property type="entry name" value="STEROL REGULATORY ELEMENT-BINDING PROTEIN ECM22"/>
    <property type="match status" value="1"/>
</dbReference>
<proteinExistence type="predicted"/>
<evidence type="ECO:0000256" key="2">
    <source>
        <dbReference type="SAM" id="MobiDB-lite"/>
    </source>
</evidence>
<dbReference type="PROSITE" id="PS00463">
    <property type="entry name" value="ZN2_CY6_FUNGAL_1"/>
    <property type="match status" value="1"/>
</dbReference>
<feature type="region of interest" description="Disordered" evidence="2">
    <location>
        <begin position="1"/>
        <end position="52"/>
    </location>
</feature>
<comment type="caution">
    <text evidence="4">The sequence shown here is derived from an EMBL/GenBank/DDBJ whole genome shotgun (WGS) entry which is preliminary data.</text>
</comment>
<feature type="compositionally biased region" description="Low complexity" evidence="2">
    <location>
        <begin position="85"/>
        <end position="94"/>
    </location>
</feature>